<dbReference type="EMBL" id="JANHOG010000966">
    <property type="protein sequence ID" value="KAJ3548315.1"/>
    <property type="molecule type" value="Genomic_DNA"/>
</dbReference>
<proteinExistence type="predicted"/>
<keyword evidence="2" id="KW-1185">Reference proteome</keyword>
<accession>A0ACC1SXI9</accession>
<evidence type="ECO:0000313" key="2">
    <source>
        <dbReference type="Proteomes" id="UP001148662"/>
    </source>
</evidence>
<evidence type="ECO:0000313" key="1">
    <source>
        <dbReference type="EMBL" id="KAJ3548315.1"/>
    </source>
</evidence>
<name>A0ACC1SXI9_9APHY</name>
<protein>
    <submittedName>
        <fullName evidence="1">Uncharacterized protein</fullName>
    </submittedName>
</protein>
<sequence>MTTQPSSSEIRRMDIIVDTPRIVQGRPLKMVGRRYTTSTARSASGVTLIFLHGSGNHKEHWEPCIQWLLNEARSFGQGLHTIREAWTFDWQTHGDSAVLNAQAFEAPHSRAGMPDWAAAVVMFIRTRLSSHRLICVGHSCGALTLLYSALFWPEPRRVPYEALVLIEPVAVDTESFATRTTDLKNLDKLFKVVQTRRNEWDSYEAAYAWFVKRAPWSSWDLRTLQLHVRHGLRPLCPGSQKVTTKCDRLHEAESFTEQQTMFHAAEQIERLCDYVPIHLIYGAHNDFPLKDSKRCLTDLTKGRRPASATLIPDAGHTVVQQQPDTIAQALWKIVVNSTPRKQAALSGDRMSRSRL</sequence>
<comment type="caution">
    <text evidence="1">The sequence shown here is derived from an EMBL/GenBank/DDBJ whole genome shotgun (WGS) entry which is preliminary data.</text>
</comment>
<organism evidence="1 2">
    <name type="scientific">Phlebia brevispora</name>
    <dbReference type="NCBI Taxonomy" id="194682"/>
    <lineage>
        <taxon>Eukaryota</taxon>
        <taxon>Fungi</taxon>
        <taxon>Dikarya</taxon>
        <taxon>Basidiomycota</taxon>
        <taxon>Agaricomycotina</taxon>
        <taxon>Agaricomycetes</taxon>
        <taxon>Polyporales</taxon>
        <taxon>Meruliaceae</taxon>
        <taxon>Phlebia</taxon>
    </lineage>
</organism>
<gene>
    <name evidence="1" type="ORF">NM688_g5314</name>
</gene>
<reference evidence="1" key="1">
    <citation type="submission" date="2022-07" db="EMBL/GenBank/DDBJ databases">
        <title>Genome Sequence of Phlebia brevispora.</title>
        <authorList>
            <person name="Buettner E."/>
        </authorList>
    </citation>
    <scope>NUCLEOTIDE SEQUENCE</scope>
    <source>
        <strain evidence="1">MPL23</strain>
    </source>
</reference>
<dbReference type="Proteomes" id="UP001148662">
    <property type="component" value="Unassembled WGS sequence"/>
</dbReference>